<keyword evidence="2" id="KW-1185">Reference proteome</keyword>
<reference evidence="1 2" key="1">
    <citation type="journal article" date="2012" name="BMC Genomics">
        <title>Comparative genomics of the white-rot fungi, Phanerochaete carnosa and P. chrysosporium, to elucidate the genetic basis of the distinct wood types they colonize.</title>
        <authorList>
            <person name="Suzuki H."/>
            <person name="MacDonald J."/>
            <person name="Syed K."/>
            <person name="Salamov A."/>
            <person name="Hori C."/>
            <person name="Aerts A."/>
            <person name="Henrissat B."/>
            <person name="Wiebenga A."/>
            <person name="vanKuyk P.A."/>
            <person name="Barry K."/>
            <person name="Lindquist E."/>
            <person name="LaButti K."/>
            <person name="Lapidus A."/>
            <person name="Lucas S."/>
            <person name="Coutinho P."/>
            <person name="Gong Y."/>
            <person name="Samejima M."/>
            <person name="Mahadevan R."/>
            <person name="Abou-Zaid M."/>
            <person name="de Vries R.P."/>
            <person name="Igarashi K."/>
            <person name="Yadav J.S."/>
            <person name="Grigoriev I.V."/>
            <person name="Master E.R."/>
        </authorList>
    </citation>
    <scope>NUCLEOTIDE SEQUENCE [LARGE SCALE GENOMIC DNA]</scope>
    <source>
        <strain evidence="1 2">HHB-10118-sp</strain>
    </source>
</reference>
<dbReference type="HOGENOM" id="CLU_1696142_0_0_1"/>
<dbReference type="EMBL" id="JH930473">
    <property type="protein sequence ID" value="EKM54597.1"/>
    <property type="molecule type" value="Genomic_DNA"/>
</dbReference>
<evidence type="ECO:0000313" key="2">
    <source>
        <dbReference type="Proteomes" id="UP000008370"/>
    </source>
</evidence>
<organism evidence="1 2">
    <name type="scientific">Phanerochaete carnosa (strain HHB-10118-sp)</name>
    <name type="common">White-rot fungus</name>
    <name type="synonym">Peniophora carnosa</name>
    <dbReference type="NCBI Taxonomy" id="650164"/>
    <lineage>
        <taxon>Eukaryota</taxon>
        <taxon>Fungi</taxon>
        <taxon>Dikarya</taxon>
        <taxon>Basidiomycota</taxon>
        <taxon>Agaricomycotina</taxon>
        <taxon>Agaricomycetes</taxon>
        <taxon>Polyporales</taxon>
        <taxon>Phanerochaetaceae</taxon>
        <taxon>Phanerochaete</taxon>
    </lineage>
</organism>
<name>K5WVV7_PHACS</name>
<gene>
    <name evidence="1" type="ORF">PHACADRAFT_258563</name>
</gene>
<dbReference type="RefSeq" id="XP_007397286.1">
    <property type="nucleotide sequence ID" value="XM_007397224.1"/>
</dbReference>
<evidence type="ECO:0000313" key="1">
    <source>
        <dbReference type="EMBL" id="EKM54597.1"/>
    </source>
</evidence>
<dbReference type="OrthoDB" id="2802942at2759"/>
<evidence type="ECO:0008006" key="3">
    <source>
        <dbReference type="Google" id="ProtNLM"/>
    </source>
</evidence>
<accession>K5WVV7</accession>
<dbReference type="PANTHER" id="PTHR33099">
    <property type="entry name" value="FE2OG DIOXYGENASE DOMAIN-CONTAINING PROTEIN"/>
    <property type="match status" value="1"/>
</dbReference>
<dbReference type="AlphaFoldDB" id="K5WVV7"/>
<dbReference type="GeneID" id="18917146"/>
<dbReference type="Proteomes" id="UP000008370">
    <property type="component" value="Unassembled WGS sequence"/>
</dbReference>
<sequence length="155" mass="17169">MSTPESSSSGPQKHSQPYLEALLIPVKSENLILFYGKDNAAHSSSRLDFSSVSDEDSKSLSDICDATTFGVNEENVLDTTYRKAEKFDSAYFATKPDPFSYGLMSILRDVLREGHGAELYKLNIYGPGSFFKAHKDTPRGDNMFASLVVIYPTVH</sequence>
<protein>
    <recommendedName>
        <fullName evidence="3">Prolyl 4-hydroxylase alpha subunit Fe(2+) 2OG dioxygenase domain-containing protein</fullName>
    </recommendedName>
</protein>
<dbReference type="InParanoid" id="K5WVV7"/>
<dbReference type="KEGG" id="pco:PHACADRAFT_258563"/>
<dbReference type="PANTHER" id="PTHR33099:SF14">
    <property type="entry name" value="PROLYL 4-HYDROXYLASE ALPHA SUBUNIT FE(2+) 2OG DIOXYGENASE DOMAIN-CONTAINING PROTEIN"/>
    <property type="match status" value="1"/>
</dbReference>
<proteinExistence type="predicted"/>